<sequence>MRMKCMACDVGRPGNDAHMYIDWETYAVMGIKAMKSFSRPRGSKYLRSKSVQHSGSRQGDIAIARSFANRREVEWLASLKQFTSCVRDRANLFVQTIL</sequence>
<protein>
    <submittedName>
        <fullName evidence="1">Uncharacterized protein</fullName>
    </submittedName>
</protein>
<reference evidence="1" key="1">
    <citation type="submission" date="2020-11" db="EMBL/GenBank/DDBJ databases">
        <authorList>
            <person name="Tran Van P."/>
        </authorList>
    </citation>
    <scope>NUCLEOTIDE SEQUENCE</scope>
</reference>
<gene>
    <name evidence="1" type="ORF">TPSB3V08_LOCUS7885</name>
</gene>
<evidence type="ECO:0000313" key="1">
    <source>
        <dbReference type="EMBL" id="CAD7411427.1"/>
    </source>
</evidence>
<name>A0A7R9DCX3_TIMPO</name>
<dbReference type="AlphaFoldDB" id="A0A7R9DCX3"/>
<organism evidence="1">
    <name type="scientific">Timema poppense</name>
    <name type="common">Walking stick</name>
    <dbReference type="NCBI Taxonomy" id="170557"/>
    <lineage>
        <taxon>Eukaryota</taxon>
        <taxon>Metazoa</taxon>
        <taxon>Ecdysozoa</taxon>
        <taxon>Arthropoda</taxon>
        <taxon>Hexapoda</taxon>
        <taxon>Insecta</taxon>
        <taxon>Pterygota</taxon>
        <taxon>Neoptera</taxon>
        <taxon>Polyneoptera</taxon>
        <taxon>Phasmatodea</taxon>
        <taxon>Timematodea</taxon>
        <taxon>Timematoidea</taxon>
        <taxon>Timematidae</taxon>
        <taxon>Timema</taxon>
    </lineage>
</organism>
<accession>A0A7R9DCX3</accession>
<proteinExistence type="predicted"/>
<dbReference type="EMBL" id="OD005350">
    <property type="protein sequence ID" value="CAD7411427.1"/>
    <property type="molecule type" value="Genomic_DNA"/>
</dbReference>